<evidence type="ECO:0000313" key="2">
    <source>
        <dbReference type="Proteomes" id="UP000247150"/>
    </source>
</evidence>
<accession>A0A2V3A6G9</accession>
<dbReference type="Proteomes" id="UP000247150">
    <property type="component" value="Unassembled WGS sequence"/>
</dbReference>
<protein>
    <submittedName>
        <fullName evidence="1">Uncharacterized protein</fullName>
    </submittedName>
</protein>
<gene>
    <name evidence="1" type="ORF">DFO73_101858</name>
</gene>
<dbReference type="EMBL" id="QGTW01000001">
    <property type="protein sequence ID" value="PWW32593.1"/>
    <property type="molecule type" value="Genomic_DNA"/>
</dbReference>
<reference evidence="1 2" key="1">
    <citation type="submission" date="2018-05" db="EMBL/GenBank/DDBJ databases">
        <title>Freshwater and sediment microbial communities from various areas in North America, analyzing microbe dynamics in response to fracking.</title>
        <authorList>
            <person name="Lamendella R."/>
        </authorList>
    </citation>
    <scope>NUCLEOTIDE SEQUENCE [LARGE SCALE GENOMIC DNA]</scope>
    <source>
        <strain evidence="1 2">15_TX</strain>
    </source>
</reference>
<name>A0A2V3A6G9_9BACI</name>
<evidence type="ECO:0000313" key="1">
    <source>
        <dbReference type="EMBL" id="PWW32593.1"/>
    </source>
</evidence>
<comment type="caution">
    <text evidence="1">The sequence shown here is derived from an EMBL/GenBank/DDBJ whole genome shotgun (WGS) entry which is preliminary data.</text>
</comment>
<proteinExistence type="predicted"/>
<dbReference type="AlphaFoldDB" id="A0A2V3A6G9"/>
<sequence>MNFLCYKAMEAFKKDAERQTTGKLQTVKSNDKKPK</sequence>
<organism evidence="1 2">
    <name type="scientific">Cytobacillus oceanisediminis</name>
    <dbReference type="NCBI Taxonomy" id="665099"/>
    <lineage>
        <taxon>Bacteria</taxon>
        <taxon>Bacillati</taxon>
        <taxon>Bacillota</taxon>
        <taxon>Bacilli</taxon>
        <taxon>Bacillales</taxon>
        <taxon>Bacillaceae</taxon>
        <taxon>Cytobacillus</taxon>
    </lineage>
</organism>